<dbReference type="InterPro" id="IPR033739">
    <property type="entry name" value="M10A_MMP"/>
</dbReference>
<dbReference type="InterPro" id="IPR002477">
    <property type="entry name" value="Peptidoglycan-bd-like"/>
</dbReference>
<feature type="binding site" evidence="13">
    <location>
        <position position="258"/>
    </location>
    <ligand>
        <name>Ca(2+)</name>
        <dbReference type="ChEBI" id="CHEBI:29108"/>
        <label>3</label>
    </ligand>
</feature>
<feature type="binding site" evidence="13">
    <location>
        <position position="228"/>
    </location>
    <ligand>
        <name>Zn(2+)</name>
        <dbReference type="ChEBI" id="CHEBI:29105"/>
        <label>1</label>
    </ligand>
</feature>
<organism evidence="14 15">
    <name type="scientific">Punica granatum</name>
    <name type="common">Pomegranate</name>
    <dbReference type="NCBI Taxonomy" id="22663"/>
    <lineage>
        <taxon>Eukaryota</taxon>
        <taxon>Viridiplantae</taxon>
        <taxon>Streptophyta</taxon>
        <taxon>Embryophyta</taxon>
        <taxon>Tracheophyta</taxon>
        <taxon>Spermatophyta</taxon>
        <taxon>Magnoliopsida</taxon>
        <taxon>eudicotyledons</taxon>
        <taxon>Gunneridae</taxon>
        <taxon>Pentapetalae</taxon>
        <taxon>rosids</taxon>
        <taxon>malvids</taxon>
        <taxon>Myrtales</taxon>
        <taxon>Lythraceae</taxon>
        <taxon>Punica</taxon>
    </lineage>
</organism>
<evidence type="ECO:0000313" key="14">
    <source>
        <dbReference type="EMBL" id="PKI64077.1"/>
    </source>
</evidence>
<feature type="binding site" evidence="13">
    <location>
        <position position="179"/>
    </location>
    <ligand>
        <name>Ca(2+)</name>
        <dbReference type="ChEBI" id="CHEBI:29108"/>
        <label>1</label>
    </ligand>
</feature>
<dbReference type="FunFam" id="3.40.390.10:FF:000018">
    <property type="entry name" value="Metalloendoproteinase 1"/>
    <property type="match status" value="1"/>
</dbReference>
<dbReference type="AlphaFoldDB" id="A0A2I0K6C4"/>
<evidence type="ECO:0000256" key="7">
    <source>
        <dbReference type="ARBA" id="ARBA00022801"/>
    </source>
</evidence>
<dbReference type="InterPro" id="IPR036365">
    <property type="entry name" value="PGBD-like_sf"/>
</dbReference>
<keyword evidence="9" id="KW-0482">Metalloprotease</keyword>
<keyword evidence="7" id="KW-0378">Hydrolase</keyword>
<evidence type="ECO:0000256" key="12">
    <source>
        <dbReference type="PIRSR" id="PIRSR621190-1"/>
    </source>
</evidence>
<evidence type="ECO:0000256" key="1">
    <source>
        <dbReference type="ARBA" id="ARBA00004471"/>
    </source>
</evidence>
<dbReference type="SUPFAM" id="SSF47090">
    <property type="entry name" value="PGBD-like"/>
    <property type="match status" value="1"/>
</dbReference>
<feature type="binding site" evidence="13">
    <location>
        <position position="281"/>
    </location>
    <ligand>
        <name>Zn(2+)</name>
        <dbReference type="ChEBI" id="CHEBI:29105"/>
        <label>2</label>
        <note>catalytic</note>
    </ligand>
</feature>
<feature type="binding site" evidence="13">
    <location>
        <position position="291"/>
    </location>
    <ligand>
        <name>Zn(2+)</name>
        <dbReference type="ChEBI" id="CHEBI:29105"/>
        <label>2</label>
        <note>catalytic</note>
    </ligand>
</feature>
<feature type="binding site" evidence="13">
    <location>
        <position position="299"/>
    </location>
    <ligand>
        <name>Zn(2+)</name>
        <dbReference type="ChEBI" id="CHEBI:29105"/>
        <label>2</label>
        <note>catalytic</note>
    </ligand>
</feature>
<keyword evidence="11" id="KW-0325">Glycoprotein</keyword>
<keyword evidence="3" id="KW-0336">GPI-anchor</keyword>
<comment type="subcellular location">
    <subcellularLocation>
        <location evidence="1">Cell membrane</location>
        <topology evidence="1">Lipid-anchor</topology>
        <topology evidence="1">GPI-anchor</topology>
        <orientation evidence="1">Extracellular side</orientation>
    </subcellularLocation>
</comment>
<feature type="binding site" evidence="13">
    <location>
        <position position="253"/>
    </location>
    <ligand>
        <name>Zn(2+)</name>
        <dbReference type="ChEBI" id="CHEBI:29105"/>
        <label>1</label>
    </ligand>
</feature>
<dbReference type="GO" id="GO:0030574">
    <property type="term" value="P:collagen catabolic process"/>
    <property type="evidence" value="ECO:0007669"/>
    <property type="project" value="TreeGrafter"/>
</dbReference>
<evidence type="ECO:0000256" key="6">
    <source>
        <dbReference type="ARBA" id="ARBA00022729"/>
    </source>
</evidence>
<keyword evidence="10" id="KW-0865">Zymogen</keyword>
<keyword evidence="6" id="KW-0732">Signal</keyword>
<keyword evidence="5 13" id="KW-0479">Metal-binding</keyword>
<dbReference type="SMART" id="SM00235">
    <property type="entry name" value="ZnMc"/>
    <property type="match status" value="1"/>
</dbReference>
<feature type="binding site" evidence="13">
    <location>
        <position position="243"/>
    </location>
    <ligand>
        <name>Zn(2+)</name>
        <dbReference type="ChEBI" id="CHEBI:29105"/>
        <label>1</label>
    </ligand>
</feature>
<feature type="binding site" evidence="13">
    <location>
        <position position="230"/>
    </location>
    <ligand>
        <name>Zn(2+)</name>
        <dbReference type="ChEBI" id="CHEBI:29105"/>
        <label>1</label>
    </ligand>
</feature>
<dbReference type="GO" id="GO:0006508">
    <property type="term" value="P:proteolysis"/>
    <property type="evidence" value="ECO:0007669"/>
    <property type="project" value="UniProtKB-KW"/>
</dbReference>
<reference evidence="14 15" key="1">
    <citation type="submission" date="2017-11" db="EMBL/GenBank/DDBJ databases">
        <title>De-novo sequencing of pomegranate (Punica granatum L.) genome.</title>
        <authorList>
            <person name="Akparov Z."/>
            <person name="Amiraslanov A."/>
            <person name="Hajiyeva S."/>
            <person name="Abbasov M."/>
            <person name="Kaur K."/>
            <person name="Hamwieh A."/>
            <person name="Solovyev V."/>
            <person name="Salamov A."/>
            <person name="Braich B."/>
            <person name="Kosarev P."/>
            <person name="Mahmoud A."/>
            <person name="Hajiyev E."/>
            <person name="Babayeva S."/>
            <person name="Izzatullayeva V."/>
            <person name="Mammadov A."/>
            <person name="Mammadov A."/>
            <person name="Sharifova S."/>
            <person name="Ojaghi J."/>
            <person name="Eynullazada K."/>
            <person name="Bayramov B."/>
            <person name="Abdulazimova A."/>
            <person name="Shahmuradov I."/>
        </authorList>
    </citation>
    <scope>NUCLEOTIDE SEQUENCE [LARGE SCALE GENOMIC DNA]</scope>
    <source>
        <strain evidence="15">cv. AG2017</strain>
        <tissue evidence="14">Leaf</tissue>
    </source>
</reference>
<evidence type="ECO:0000256" key="9">
    <source>
        <dbReference type="ARBA" id="ARBA00023049"/>
    </source>
</evidence>
<dbReference type="InterPro" id="IPR006026">
    <property type="entry name" value="Peptidase_Metallo"/>
</dbReference>
<dbReference type="GO" id="GO:0008270">
    <property type="term" value="F:zinc ion binding"/>
    <property type="evidence" value="ECO:0007669"/>
    <property type="project" value="InterPro"/>
</dbReference>
<dbReference type="GO" id="GO:0030198">
    <property type="term" value="P:extracellular matrix organization"/>
    <property type="evidence" value="ECO:0007669"/>
    <property type="project" value="TreeGrafter"/>
</dbReference>
<gene>
    <name evidence="14" type="ORF">CRG98_015521</name>
</gene>
<protein>
    <submittedName>
        <fullName evidence="14">Uncharacterized protein</fullName>
    </submittedName>
</protein>
<feature type="binding site" evidence="13">
    <location>
        <position position="251"/>
    </location>
    <ligand>
        <name>Ca(2+)</name>
        <dbReference type="ChEBI" id="CHEBI:29108"/>
        <label>2</label>
    </ligand>
</feature>
<dbReference type="PANTHER" id="PTHR10201:SF321">
    <property type="entry name" value="METALLOENDOPROTEINASE 4-MMP"/>
    <property type="match status" value="1"/>
</dbReference>
<keyword evidence="3" id="KW-0449">Lipoprotein</keyword>
<name>A0A2I0K6C4_PUNGR</name>
<evidence type="ECO:0000256" key="2">
    <source>
        <dbReference type="ARBA" id="ARBA00009614"/>
    </source>
</evidence>
<dbReference type="GO" id="GO:0098552">
    <property type="term" value="C:side of membrane"/>
    <property type="evidence" value="ECO:0007669"/>
    <property type="project" value="UniProtKB-KW"/>
</dbReference>
<accession>A0A2I0K6C4</accession>
<comment type="similarity">
    <text evidence="2">Belongs to the peptidase M10A family. Matrix metalloproteinases (MMPs) subfamily.</text>
</comment>
<proteinExistence type="inferred from homology"/>
<keyword evidence="3" id="KW-0472">Membrane</keyword>
<evidence type="ECO:0000256" key="13">
    <source>
        <dbReference type="PIRSR" id="PIRSR621190-2"/>
    </source>
</evidence>
<dbReference type="GO" id="GO:0004222">
    <property type="term" value="F:metalloendopeptidase activity"/>
    <property type="evidence" value="ECO:0007669"/>
    <property type="project" value="InterPro"/>
</dbReference>
<dbReference type="Gene3D" id="3.40.390.10">
    <property type="entry name" value="Collagenase (Catalytic Domain)"/>
    <property type="match status" value="1"/>
</dbReference>
<evidence type="ECO:0000256" key="10">
    <source>
        <dbReference type="ARBA" id="ARBA00023145"/>
    </source>
</evidence>
<feature type="binding site" description="in inhibited form" evidence="13">
    <location>
        <position position="129"/>
    </location>
    <ligand>
        <name>Zn(2+)</name>
        <dbReference type="ChEBI" id="CHEBI:29105"/>
        <label>2</label>
        <note>catalytic</note>
    </ligand>
</feature>
<keyword evidence="4" id="KW-0645">Protease</keyword>
<dbReference type="InterPro" id="IPR024079">
    <property type="entry name" value="MetalloPept_cat_dom_sf"/>
</dbReference>
<feature type="binding site" evidence="13">
    <location>
        <position position="285"/>
    </location>
    <ligand>
        <name>Zn(2+)</name>
        <dbReference type="ChEBI" id="CHEBI:29105"/>
        <label>2</label>
        <note>catalytic</note>
    </ligand>
</feature>
<dbReference type="STRING" id="22663.A0A2I0K6C4"/>
<comment type="cofactor">
    <cofactor evidence="13">
        <name>Ca(2+)</name>
        <dbReference type="ChEBI" id="CHEBI:29108"/>
    </cofactor>
    <text evidence="13">Can bind about 5 Ca(2+) ions per subunit.</text>
</comment>
<dbReference type="PRINTS" id="PR00138">
    <property type="entry name" value="MATRIXIN"/>
</dbReference>
<keyword evidence="8 13" id="KW-0862">Zinc</keyword>
<dbReference type="Proteomes" id="UP000233551">
    <property type="component" value="Unassembled WGS sequence"/>
</dbReference>
<dbReference type="InterPro" id="IPR001818">
    <property type="entry name" value="Pept_M10_metallopeptidase"/>
</dbReference>
<dbReference type="InterPro" id="IPR021190">
    <property type="entry name" value="Pept_M10A"/>
</dbReference>
<dbReference type="SUPFAM" id="SSF55486">
    <property type="entry name" value="Metalloproteases ('zincins'), catalytic domain"/>
    <property type="match status" value="1"/>
</dbReference>
<evidence type="ECO:0000256" key="3">
    <source>
        <dbReference type="ARBA" id="ARBA00022622"/>
    </source>
</evidence>
<dbReference type="OrthoDB" id="406838at2759"/>
<keyword evidence="15" id="KW-1185">Reference proteome</keyword>
<dbReference type="CDD" id="cd04278">
    <property type="entry name" value="ZnMc_MMP"/>
    <property type="match status" value="1"/>
</dbReference>
<dbReference type="EMBL" id="PGOL01000853">
    <property type="protein sequence ID" value="PKI64077.1"/>
    <property type="molecule type" value="Genomic_DNA"/>
</dbReference>
<dbReference type="Pfam" id="PF00413">
    <property type="entry name" value="Peptidase_M10"/>
    <property type="match status" value="1"/>
</dbReference>
<evidence type="ECO:0000313" key="15">
    <source>
        <dbReference type="Proteomes" id="UP000233551"/>
    </source>
</evidence>
<sequence>MASSFKPFRSYFLFFLLIVLAYQYGLCSRNIPRNQLDVKNGTRNTTPQRFDFSKFSHAGLGSKISGMSQLKRYLHRFGYLAPRPRGSNFSDDFDVELESALFKYQKRLGLQGTGRVDPETVASLMSPRCSVRDIHDYESPSSPETSVFHVTKNYKILDGRPIWNLSKPMTLKYAFYPDDMFDYLSQEEIRAAFAQAFAKWAEVIPVKFEETSDYLLAEVAIGFFKEEHGDGSPFDGPLGVLAHAFPYPIGDLHLDADENWAVDFKTNRAPRAIDLESVAIHEIGHVLGLDHSSLKESVMYPSITAMTKKVDLTMDDVEGIQMLYGPNPNMNLSSLVQTHSSVAAVGLQRRRIPFGWTLTLIVALLS</sequence>
<feature type="binding site" evidence="13">
    <location>
        <position position="236"/>
    </location>
    <ligand>
        <name>Ca(2+)</name>
        <dbReference type="ChEBI" id="CHEBI:29108"/>
        <label>3</label>
    </ligand>
</feature>
<feature type="binding site" evidence="13">
    <location>
        <position position="255"/>
    </location>
    <ligand>
        <name>Ca(2+)</name>
        <dbReference type="ChEBI" id="CHEBI:29108"/>
        <label>3</label>
    </ligand>
</feature>
<evidence type="ECO:0000256" key="11">
    <source>
        <dbReference type="ARBA" id="ARBA00023180"/>
    </source>
</evidence>
<dbReference type="GeneID" id="116188800"/>
<evidence type="ECO:0000256" key="4">
    <source>
        <dbReference type="ARBA" id="ARBA00022670"/>
    </source>
</evidence>
<feature type="binding site" evidence="13">
    <location>
        <position position="258"/>
    </location>
    <ligand>
        <name>Ca(2+)</name>
        <dbReference type="ChEBI" id="CHEBI:29108"/>
        <label>1</label>
    </ligand>
</feature>
<dbReference type="GO" id="GO:0031012">
    <property type="term" value="C:extracellular matrix"/>
    <property type="evidence" value="ECO:0007669"/>
    <property type="project" value="InterPro"/>
</dbReference>
<evidence type="ECO:0000256" key="8">
    <source>
        <dbReference type="ARBA" id="ARBA00022833"/>
    </source>
</evidence>
<feature type="binding site" evidence="13">
    <location>
        <position position="235"/>
    </location>
    <ligand>
        <name>Ca(2+)</name>
        <dbReference type="ChEBI" id="CHEBI:29108"/>
        <label>3</label>
    </ligand>
</feature>
<dbReference type="Pfam" id="PF01471">
    <property type="entry name" value="PG_binding_1"/>
    <property type="match status" value="1"/>
</dbReference>
<comment type="caution">
    <text evidence="14">The sequence shown here is derived from an EMBL/GenBank/DDBJ whole genome shotgun (WGS) entry which is preliminary data.</text>
</comment>
<evidence type="ECO:0000256" key="5">
    <source>
        <dbReference type="ARBA" id="ARBA00022723"/>
    </source>
</evidence>
<dbReference type="PANTHER" id="PTHR10201">
    <property type="entry name" value="MATRIX METALLOPROTEINASE"/>
    <property type="match status" value="1"/>
</dbReference>
<comment type="cofactor">
    <cofactor evidence="13">
        <name>Zn(2+)</name>
        <dbReference type="ChEBI" id="CHEBI:29105"/>
    </cofactor>
    <text evidence="13">Binds 2 Zn(2+) ions per subunit.</text>
</comment>
<dbReference type="GO" id="GO:0005886">
    <property type="term" value="C:plasma membrane"/>
    <property type="evidence" value="ECO:0007669"/>
    <property type="project" value="UniProtKB-SubCell"/>
</dbReference>
<keyword evidence="13" id="KW-0106">Calcium</keyword>
<feature type="active site" evidence="12">
    <location>
        <position position="282"/>
    </location>
</feature>